<dbReference type="Proteomes" id="UP000665561">
    <property type="component" value="Unassembled WGS sequence"/>
</dbReference>
<feature type="compositionally biased region" description="Polar residues" evidence="1">
    <location>
        <begin position="91"/>
        <end position="109"/>
    </location>
</feature>
<dbReference type="Pfam" id="PF14172">
    <property type="entry name" value="DUF4309"/>
    <property type="match status" value="1"/>
</dbReference>
<comment type="caution">
    <text evidence="3">The sequence shown here is derived from an EMBL/GenBank/DDBJ whole genome shotgun (WGS) entry which is preliminary data.</text>
</comment>
<accession>A0ABW9Y0K6</accession>
<reference evidence="3 4" key="1">
    <citation type="submission" date="2020-01" db="EMBL/GenBank/DDBJ databases">
        <title>Paenibacillus soybeanensis sp. nov. isolated from the nodules of soybean (Glycine max(L.) Merr).</title>
        <authorList>
            <person name="Wang H."/>
        </authorList>
    </citation>
    <scope>NUCLEOTIDE SEQUENCE [LARGE SCALE GENOMIC DNA]</scope>
    <source>
        <strain evidence="3 4">T1</strain>
    </source>
</reference>
<feature type="region of interest" description="Disordered" evidence="1">
    <location>
        <begin position="31"/>
        <end position="109"/>
    </location>
</feature>
<organism evidence="3 4">
    <name type="scientific">Paenibacillus glycinis</name>
    <dbReference type="NCBI Taxonomy" id="2697035"/>
    <lineage>
        <taxon>Bacteria</taxon>
        <taxon>Bacillati</taxon>
        <taxon>Bacillota</taxon>
        <taxon>Bacilli</taxon>
        <taxon>Bacillales</taxon>
        <taxon>Paenibacillaceae</taxon>
        <taxon>Paenibacillus</taxon>
    </lineage>
</organism>
<name>A0ABW9Y0K6_9BACL</name>
<evidence type="ECO:0000256" key="2">
    <source>
        <dbReference type="SAM" id="SignalP"/>
    </source>
</evidence>
<evidence type="ECO:0000313" key="4">
    <source>
        <dbReference type="Proteomes" id="UP000665561"/>
    </source>
</evidence>
<sequence length="251" mass="25949">MNKKPSVKRLAFTALLAGAMMLSACSNGNNNATNDSNTAPQNNATQPADSTNTGNNQVDPGNSGDAADTGDSNANGGTSNNGTSNEPTGNAGNSDTGNTTAPSNTDSQTASDIKAMLELAKDGKVKGIPFAADKGLIDDVEKDWGKADKTEFAGKGIYSTYAKKDAVIGSNKGSQIFDVRSNAPELQKLTLKQIEAALGKAAKVTKSGSDTVYTYEANKTFELRFIIPADTGKVDHISVYAPADTVNNMAG</sequence>
<gene>
    <name evidence="3" type="ORF">GT019_30350</name>
</gene>
<protein>
    <submittedName>
        <fullName evidence="3">DUF4309 domain-containing protein</fullName>
    </submittedName>
</protein>
<feature type="chain" id="PRO_5045853432" evidence="2">
    <location>
        <begin position="25"/>
        <end position="251"/>
    </location>
</feature>
<evidence type="ECO:0000256" key="1">
    <source>
        <dbReference type="SAM" id="MobiDB-lite"/>
    </source>
</evidence>
<proteinExistence type="predicted"/>
<feature type="compositionally biased region" description="Polar residues" evidence="1">
    <location>
        <begin position="40"/>
        <end position="60"/>
    </location>
</feature>
<dbReference type="InterPro" id="IPR025453">
    <property type="entry name" value="DUF4309"/>
</dbReference>
<keyword evidence="4" id="KW-1185">Reference proteome</keyword>
<dbReference type="EMBL" id="JAAAMV010000037">
    <property type="protein sequence ID" value="NBD28188.1"/>
    <property type="molecule type" value="Genomic_DNA"/>
</dbReference>
<feature type="compositionally biased region" description="Low complexity" evidence="1">
    <location>
        <begin position="69"/>
        <end position="90"/>
    </location>
</feature>
<keyword evidence="2" id="KW-0732">Signal</keyword>
<dbReference type="RefSeq" id="WP_161747208.1">
    <property type="nucleotide sequence ID" value="NZ_JAAAMV010000037.1"/>
</dbReference>
<dbReference type="PROSITE" id="PS51257">
    <property type="entry name" value="PROKAR_LIPOPROTEIN"/>
    <property type="match status" value="1"/>
</dbReference>
<feature type="signal peptide" evidence="2">
    <location>
        <begin position="1"/>
        <end position="24"/>
    </location>
</feature>
<evidence type="ECO:0000313" key="3">
    <source>
        <dbReference type="EMBL" id="NBD28188.1"/>
    </source>
</evidence>